<dbReference type="RefSeq" id="WP_245659591.1">
    <property type="nucleotide sequence ID" value="NZ_FNCE01000014.1"/>
</dbReference>
<dbReference type="InterPro" id="IPR012348">
    <property type="entry name" value="RNR-like"/>
</dbReference>
<dbReference type="Proteomes" id="UP000199415">
    <property type="component" value="Unassembled WGS sequence"/>
</dbReference>
<dbReference type="STRING" id="1082479.SAMN05216241_11430"/>
<keyword evidence="3" id="KW-1185">Reference proteome</keyword>
<protein>
    <recommendedName>
        <fullName evidence="4">Fatty acid desaturase</fullName>
    </recommendedName>
</protein>
<sequence length="317" mass="36697">MADSQVSTDDAVQAQAQPQDMPRGNKDGRPTGKYDQRQTSLVSIERHWDMETDIPWSQFDPSQVDPEILKIAKAASLVEYNARDYATYLCNVFHDDPDFQEDAKAWAYEEVQHGESLGRWCEYADPNWDHNEHFYRFVEGFRPDITATESIRGSRSGEMVARCMVEIGTSSYYGSLGTATDEPVLKEICKRICADELRHYKMFYSHMKRYLESEHPSKWSRFRIALGRAVETEDDELSYAYYAANAPYDAEYSRTTYNQAYMRRAFTYYQPKQIERAVSMTWKASGFNPQSKISDAAAWLAWQFVCHRARSLARKGA</sequence>
<dbReference type="EMBL" id="FNCE01000014">
    <property type="protein sequence ID" value="SDG46607.1"/>
    <property type="molecule type" value="Genomic_DNA"/>
</dbReference>
<evidence type="ECO:0008006" key="4">
    <source>
        <dbReference type="Google" id="ProtNLM"/>
    </source>
</evidence>
<feature type="compositionally biased region" description="Low complexity" evidence="1">
    <location>
        <begin position="9"/>
        <end position="20"/>
    </location>
</feature>
<evidence type="ECO:0000313" key="2">
    <source>
        <dbReference type="EMBL" id="SDG46607.1"/>
    </source>
</evidence>
<organism evidence="2 3">
    <name type="scientific">Limimonas halophila</name>
    <dbReference type="NCBI Taxonomy" id="1082479"/>
    <lineage>
        <taxon>Bacteria</taxon>
        <taxon>Pseudomonadati</taxon>
        <taxon>Pseudomonadota</taxon>
        <taxon>Alphaproteobacteria</taxon>
        <taxon>Rhodospirillales</taxon>
        <taxon>Rhodovibrionaceae</taxon>
        <taxon>Limimonas</taxon>
    </lineage>
</organism>
<dbReference type="Gene3D" id="1.10.620.20">
    <property type="entry name" value="Ribonucleotide Reductase, subunit A"/>
    <property type="match status" value="1"/>
</dbReference>
<proteinExistence type="predicted"/>
<dbReference type="SUPFAM" id="SSF47240">
    <property type="entry name" value="Ferritin-like"/>
    <property type="match status" value="1"/>
</dbReference>
<dbReference type="CDD" id="cd00657">
    <property type="entry name" value="Ferritin_like"/>
    <property type="match status" value="1"/>
</dbReference>
<accession>A0A1G7UGI8</accession>
<dbReference type="GO" id="GO:0016491">
    <property type="term" value="F:oxidoreductase activity"/>
    <property type="evidence" value="ECO:0007669"/>
    <property type="project" value="InterPro"/>
</dbReference>
<name>A0A1G7UGI8_9PROT</name>
<feature type="compositionally biased region" description="Basic and acidic residues" evidence="1">
    <location>
        <begin position="23"/>
        <end position="36"/>
    </location>
</feature>
<feature type="region of interest" description="Disordered" evidence="1">
    <location>
        <begin position="1"/>
        <end position="38"/>
    </location>
</feature>
<evidence type="ECO:0000256" key="1">
    <source>
        <dbReference type="SAM" id="MobiDB-lite"/>
    </source>
</evidence>
<gene>
    <name evidence="2" type="ORF">SAMN05216241_11430</name>
</gene>
<dbReference type="InterPro" id="IPR009078">
    <property type="entry name" value="Ferritin-like_SF"/>
</dbReference>
<dbReference type="AlphaFoldDB" id="A0A1G7UGI8"/>
<reference evidence="2 3" key="1">
    <citation type="submission" date="2016-10" db="EMBL/GenBank/DDBJ databases">
        <authorList>
            <person name="de Groot N.N."/>
        </authorList>
    </citation>
    <scope>NUCLEOTIDE SEQUENCE [LARGE SCALE GENOMIC DNA]</scope>
    <source>
        <strain evidence="2 3">DSM 25584</strain>
    </source>
</reference>
<evidence type="ECO:0000313" key="3">
    <source>
        <dbReference type="Proteomes" id="UP000199415"/>
    </source>
</evidence>